<evidence type="ECO:0000256" key="8">
    <source>
        <dbReference type="ARBA" id="ARBA00022989"/>
    </source>
</evidence>
<protein>
    <recommendedName>
        <fullName evidence="10">ABC transporter domain-containing protein</fullName>
    </recommendedName>
</protein>
<keyword evidence="8" id="KW-1133">Transmembrane helix</keyword>
<evidence type="ECO:0000256" key="9">
    <source>
        <dbReference type="ARBA" id="ARBA00023136"/>
    </source>
</evidence>
<dbReference type="SUPFAM" id="SSF52540">
    <property type="entry name" value="P-loop containing nucleoside triphosphate hydrolases"/>
    <property type="match status" value="1"/>
</dbReference>
<dbReference type="EMBL" id="GEZM01094143">
    <property type="protein sequence ID" value="JAV55884.1"/>
    <property type="molecule type" value="Transcribed_RNA"/>
</dbReference>
<dbReference type="PANTHER" id="PTHR24223">
    <property type="entry name" value="ATP-BINDING CASSETTE SUB-FAMILY C"/>
    <property type="match status" value="1"/>
</dbReference>
<dbReference type="GO" id="GO:0005524">
    <property type="term" value="F:ATP binding"/>
    <property type="evidence" value="ECO:0007669"/>
    <property type="project" value="UniProtKB-KW"/>
</dbReference>
<keyword evidence="5" id="KW-0677">Repeat</keyword>
<comment type="similarity">
    <text evidence="2">Belongs to the ABC transporter superfamily. ABCC family. Conjugate transporter (TC 3.A.1.208) subfamily.</text>
</comment>
<dbReference type="CDD" id="cd03244">
    <property type="entry name" value="ABCC_MRP_domain2"/>
    <property type="match status" value="1"/>
</dbReference>
<evidence type="ECO:0000256" key="1">
    <source>
        <dbReference type="ARBA" id="ARBA00004128"/>
    </source>
</evidence>
<dbReference type="InterPro" id="IPR003439">
    <property type="entry name" value="ABC_transporter-like_ATP-bd"/>
</dbReference>
<proteinExistence type="inferred from homology"/>
<name>A0A1Y1K326_PHOPY</name>
<dbReference type="InterPro" id="IPR050173">
    <property type="entry name" value="ABC_transporter_C-like"/>
</dbReference>
<dbReference type="PROSITE" id="PS50893">
    <property type="entry name" value="ABC_TRANSPORTER_2"/>
    <property type="match status" value="1"/>
</dbReference>
<reference evidence="11" key="1">
    <citation type="journal article" date="2016" name="Sci. Rep.">
        <title>Molecular characterization of firefly nuptial gifts: a multi-omics approach sheds light on postcopulatory sexual selection.</title>
        <authorList>
            <person name="Al-Wathiqui N."/>
            <person name="Fallon T.R."/>
            <person name="South A."/>
            <person name="Weng J.K."/>
            <person name="Lewis S.M."/>
        </authorList>
    </citation>
    <scope>NUCLEOTIDE SEQUENCE</scope>
</reference>
<dbReference type="EMBL" id="GEZM01094137">
    <property type="protein sequence ID" value="JAV55899.1"/>
    <property type="molecule type" value="Transcribed_RNA"/>
</dbReference>
<evidence type="ECO:0000256" key="4">
    <source>
        <dbReference type="ARBA" id="ARBA00022692"/>
    </source>
</evidence>
<keyword evidence="9" id="KW-0472">Membrane</keyword>
<evidence type="ECO:0000256" key="2">
    <source>
        <dbReference type="ARBA" id="ARBA00009726"/>
    </source>
</evidence>
<accession>A0A1Y1K326</accession>
<feature type="domain" description="ABC transporter" evidence="10">
    <location>
        <begin position="44"/>
        <end position="278"/>
    </location>
</feature>
<dbReference type="EMBL" id="GEZM01094149">
    <property type="protein sequence ID" value="JAV55868.1"/>
    <property type="molecule type" value="Transcribed_RNA"/>
</dbReference>
<keyword evidence="3" id="KW-0813">Transport</keyword>
<sequence>MTSDIETNIVSVERIKEYGEIVQEAAWDTTKQIVPESWPGHGEIIFKNLSIRYRPDLDLSLSQINCAIKGGEKVGIVGRTGAGKSSMTLSIFRIIEAFEGEIVIDGIKLSDIGLQTVRSRLTIIPQEVVLFAGSLRMNLDPHDKYTDLEIWTALDQAHLKGHIEDLPAGLNHEVSEGGENFSTGQRQLLCLSRALLRKSKVLILDEATSAVDLETDRLIQQTIKTEFSDSTILTIAHRLSNIINSDRVIVLNKGYIVEFDSPSVLLQNENSSFYGMCKDAGLV</sequence>
<dbReference type="PANTHER" id="PTHR24223:SF443">
    <property type="entry name" value="MULTIDRUG-RESISTANCE LIKE PROTEIN 1, ISOFORM I"/>
    <property type="match status" value="1"/>
</dbReference>
<evidence type="ECO:0000256" key="5">
    <source>
        <dbReference type="ARBA" id="ARBA00022737"/>
    </source>
</evidence>
<evidence type="ECO:0000256" key="7">
    <source>
        <dbReference type="ARBA" id="ARBA00022840"/>
    </source>
</evidence>
<keyword evidence="7" id="KW-0067">ATP-binding</keyword>
<dbReference type="GO" id="GO:0005774">
    <property type="term" value="C:vacuolar membrane"/>
    <property type="evidence" value="ECO:0007669"/>
    <property type="project" value="UniProtKB-SubCell"/>
</dbReference>
<dbReference type="EMBL" id="GEZM01094138">
    <property type="protein sequence ID" value="JAV55897.1"/>
    <property type="molecule type" value="Transcribed_RNA"/>
</dbReference>
<evidence type="ECO:0000259" key="10">
    <source>
        <dbReference type="PROSITE" id="PS50893"/>
    </source>
</evidence>
<dbReference type="InterPro" id="IPR027417">
    <property type="entry name" value="P-loop_NTPase"/>
</dbReference>
<evidence type="ECO:0000313" key="11">
    <source>
        <dbReference type="EMBL" id="JAV55853.1"/>
    </source>
</evidence>
<organism evidence="11">
    <name type="scientific">Photinus pyralis</name>
    <name type="common">Common eastern firefly</name>
    <name type="synonym">Lampyris pyralis</name>
    <dbReference type="NCBI Taxonomy" id="7054"/>
    <lineage>
        <taxon>Eukaryota</taxon>
        <taxon>Metazoa</taxon>
        <taxon>Ecdysozoa</taxon>
        <taxon>Arthropoda</taxon>
        <taxon>Hexapoda</taxon>
        <taxon>Insecta</taxon>
        <taxon>Pterygota</taxon>
        <taxon>Neoptera</taxon>
        <taxon>Endopterygota</taxon>
        <taxon>Coleoptera</taxon>
        <taxon>Polyphaga</taxon>
        <taxon>Elateriformia</taxon>
        <taxon>Elateroidea</taxon>
        <taxon>Lampyridae</taxon>
        <taxon>Lampyrinae</taxon>
        <taxon>Photinus</taxon>
    </lineage>
</organism>
<keyword evidence="4" id="KW-0812">Transmembrane</keyword>
<evidence type="ECO:0000256" key="3">
    <source>
        <dbReference type="ARBA" id="ARBA00022448"/>
    </source>
</evidence>
<dbReference type="EMBL" id="GEZM01094157">
    <property type="protein sequence ID" value="JAV55853.1"/>
    <property type="molecule type" value="Transcribed_RNA"/>
</dbReference>
<dbReference type="EMBL" id="GEZM01094141">
    <property type="protein sequence ID" value="JAV55886.1"/>
    <property type="molecule type" value="Transcribed_RNA"/>
</dbReference>
<dbReference type="Pfam" id="PF00005">
    <property type="entry name" value="ABC_tran"/>
    <property type="match status" value="1"/>
</dbReference>
<evidence type="ECO:0000256" key="6">
    <source>
        <dbReference type="ARBA" id="ARBA00022741"/>
    </source>
</evidence>
<dbReference type="FunFam" id="3.40.50.300:FF:000074">
    <property type="entry name" value="Multidrug resistance-associated protein 5 isoform 1"/>
    <property type="match status" value="1"/>
</dbReference>
<keyword evidence="6" id="KW-0547">Nucleotide-binding</keyword>
<dbReference type="EMBL" id="GEZM01094151">
    <property type="protein sequence ID" value="JAV55865.1"/>
    <property type="molecule type" value="Transcribed_RNA"/>
</dbReference>
<dbReference type="Gene3D" id="3.40.50.300">
    <property type="entry name" value="P-loop containing nucleotide triphosphate hydrolases"/>
    <property type="match status" value="1"/>
</dbReference>
<dbReference type="SMART" id="SM00382">
    <property type="entry name" value="AAA"/>
    <property type="match status" value="1"/>
</dbReference>
<dbReference type="EMBL" id="GEZM01094145">
    <property type="protein sequence ID" value="JAV55879.1"/>
    <property type="molecule type" value="Transcribed_RNA"/>
</dbReference>
<dbReference type="AlphaFoldDB" id="A0A1Y1K326"/>
<dbReference type="GO" id="GO:0016887">
    <property type="term" value="F:ATP hydrolysis activity"/>
    <property type="evidence" value="ECO:0007669"/>
    <property type="project" value="InterPro"/>
</dbReference>
<dbReference type="EMBL" id="GEZM01094134">
    <property type="protein sequence ID" value="JAV55905.1"/>
    <property type="molecule type" value="Transcribed_RNA"/>
</dbReference>
<comment type="subcellular location">
    <subcellularLocation>
        <location evidence="1">Vacuole membrane</location>
        <topology evidence="1">Multi-pass membrane protein</topology>
    </subcellularLocation>
</comment>
<dbReference type="InterPro" id="IPR003593">
    <property type="entry name" value="AAA+_ATPase"/>
</dbReference>
<dbReference type="EMBL" id="GEZM01094135">
    <property type="protein sequence ID" value="JAV55904.1"/>
    <property type="molecule type" value="Transcribed_RNA"/>
</dbReference>
<dbReference type="EMBL" id="GEZM01094139">
    <property type="protein sequence ID" value="JAV55894.1"/>
    <property type="molecule type" value="Transcribed_RNA"/>
</dbReference>
<dbReference type="GO" id="GO:0042626">
    <property type="term" value="F:ATPase-coupled transmembrane transporter activity"/>
    <property type="evidence" value="ECO:0007669"/>
    <property type="project" value="TreeGrafter"/>
</dbReference>